<proteinExistence type="predicted"/>
<gene>
    <name evidence="1" type="ORF">FOQG_18416</name>
</gene>
<dbReference type="EMBL" id="KI979439">
    <property type="protein sequence ID" value="EXK76858.1"/>
    <property type="molecule type" value="Genomic_DNA"/>
</dbReference>
<sequence length="31" mass="3447">MYKHLKSGPVSKPTLFSTHLRSCSGLQSRLS</sequence>
<organism evidence="1 2">
    <name type="scientific">Fusarium oxysporum f. sp. raphani 54005</name>
    <dbReference type="NCBI Taxonomy" id="1089458"/>
    <lineage>
        <taxon>Eukaryota</taxon>
        <taxon>Fungi</taxon>
        <taxon>Dikarya</taxon>
        <taxon>Ascomycota</taxon>
        <taxon>Pezizomycotina</taxon>
        <taxon>Sordariomycetes</taxon>
        <taxon>Hypocreomycetidae</taxon>
        <taxon>Hypocreales</taxon>
        <taxon>Nectriaceae</taxon>
        <taxon>Fusarium</taxon>
        <taxon>Fusarium oxysporum species complex</taxon>
    </lineage>
</organism>
<dbReference type="AlphaFoldDB" id="X0BDF8"/>
<evidence type="ECO:0000313" key="2">
    <source>
        <dbReference type="Proteomes" id="UP000030663"/>
    </source>
</evidence>
<name>X0BDF8_FUSOX</name>
<dbReference type="Proteomes" id="UP000030663">
    <property type="component" value="Unassembled WGS sequence"/>
</dbReference>
<protein>
    <submittedName>
        <fullName evidence="1">Uncharacterized protein</fullName>
    </submittedName>
</protein>
<keyword evidence="2" id="KW-1185">Reference proteome</keyword>
<reference evidence="1 2" key="1">
    <citation type="submission" date="2011-11" db="EMBL/GenBank/DDBJ databases">
        <title>The Genome Sequence of Fusarium oxysporum PHW815.</title>
        <authorList>
            <consortium name="The Broad Institute Genome Sequencing Platform"/>
            <person name="Ma L.-J."/>
            <person name="Gale L.R."/>
            <person name="Schwartz D.C."/>
            <person name="Zhou S."/>
            <person name="Corby-Kistler H."/>
            <person name="Young S.K."/>
            <person name="Zeng Q."/>
            <person name="Gargeya S."/>
            <person name="Fitzgerald M."/>
            <person name="Haas B."/>
            <person name="Abouelleil A."/>
            <person name="Alvarado L."/>
            <person name="Arachchi H.M."/>
            <person name="Berlin A."/>
            <person name="Brown A."/>
            <person name="Chapman S.B."/>
            <person name="Chen Z."/>
            <person name="Dunbar C."/>
            <person name="Freedman E."/>
            <person name="Gearin G."/>
            <person name="Goldberg J."/>
            <person name="Griggs A."/>
            <person name="Gujja S."/>
            <person name="Heiman D."/>
            <person name="Howarth C."/>
            <person name="Larson L."/>
            <person name="Lui A."/>
            <person name="MacDonald P.J.P."/>
            <person name="Montmayeur A."/>
            <person name="Murphy C."/>
            <person name="Neiman D."/>
            <person name="Pearson M."/>
            <person name="Priest M."/>
            <person name="Roberts A."/>
            <person name="Saif S."/>
            <person name="Shea T."/>
            <person name="Shenoy N."/>
            <person name="Sisk P."/>
            <person name="Stolte C."/>
            <person name="Sykes S."/>
            <person name="Wortman J."/>
            <person name="Nusbaum C."/>
            <person name="Birren B."/>
        </authorList>
    </citation>
    <scope>NUCLEOTIDE SEQUENCE [LARGE SCALE GENOMIC DNA]</scope>
    <source>
        <strain evidence="1 2">54005</strain>
    </source>
</reference>
<dbReference type="HOGENOM" id="CLU_3399505_0_0_1"/>
<evidence type="ECO:0000313" key="1">
    <source>
        <dbReference type="EMBL" id="EXK76858.1"/>
    </source>
</evidence>
<accession>X0BDF8</accession>